<dbReference type="NCBIfam" id="NF010147">
    <property type="entry name" value="PRK13623.1"/>
    <property type="match status" value="1"/>
</dbReference>
<proteinExistence type="evidence at transcript level"/>
<keyword evidence="4" id="KW-0408">Iron</keyword>
<evidence type="ECO:0000313" key="7">
    <source>
        <dbReference type="EMBL" id="ADE76102.1"/>
    </source>
</evidence>
<dbReference type="PANTHER" id="PTHR43011:SF1">
    <property type="entry name" value="IRON-SULFUR CLUSTER ASSEMBLY 2 HOMOLOG, MITOCHONDRIAL"/>
    <property type="match status" value="1"/>
</dbReference>
<evidence type="ECO:0000256" key="5">
    <source>
        <dbReference type="ARBA" id="ARBA00023128"/>
    </source>
</evidence>
<comment type="subcellular location">
    <subcellularLocation>
        <location evidence="1">Mitochondrion</location>
    </subcellularLocation>
</comment>
<dbReference type="InterPro" id="IPR016092">
    <property type="entry name" value="ATAP"/>
</dbReference>
<organism evidence="7">
    <name type="scientific">Picea sitchensis</name>
    <name type="common">Sitka spruce</name>
    <name type="synonym">Pinus sitchensis</name>
    <dbReference type="NCBI Taxonomy" id="3332"/>
    <lineage>
        <taxon>Eukaryota</taxon>
        <taxon>Viridiplantae</taxon>
        <taxon>Streptophyta</taxon>
        <taxon>Embryophyta</taxon>
        <taxon>Tracheophyta</taxon>
        <taxon>Spermatophyta</taxon>
        <taxon>Pinopsida</taxon>
        <taxon>Pinidae</taxon>
        <taxon>Conifers I</taxon>
        <taxon>Pinales</taxon>
        <taxon>Pinaceae</taxon>
        <taxon>Picea</taxon>
    </lineage>
</organism>
<dbReference type="InterPro" id="IPR035903">
    <property type="entry name" value="HesB-like_dom_sf"/>
</dbReference>
<dbReference type="AlphaFoldDB" id="D5A983"/>
<reference evidence="7" key="1">
    <citation type="submission" date="2010-04" db="EMBL/GenBank/DDBJ databases">
        <authorList>
            <person name="Reid K.E."/>
            <person name="Liao N."/>
            <person name="Chan S."/>
            <person name="Docking R."/>
            <person name="Taylor G."/>
            <person name="Moore R."/>
            <person name="Mayo M."/>
            <person name="Munro S."/>
            <person name="King J."/>
            <person name="Yanchuk A."/>
            <person name="Holt R."/>
            <person name="Jones S."/>
            <person name="Marra M."/>
            <person name="Ritland C.E."/>
            <person name="Ritland K."/>
            <person name="Bohlmann J."/>
        </authorList>
    </citation>
    <scope>NUCLEOTIDE SEQUENCE</scope>
    <source>
        <tissue evidence="7">Buds collected with no treatment. Collection October 2007</tissue>
    </source>
</reference>
<dbReference type="EMBL" id="BT122744">
    <property type="protein sequence ID" value="ADE76102.1"/>
    <property type="molecule type" value="mRNA"/>
</dbReference>
<sequence>MLRAALCRLSAAHLRYSKMEISPSRLFYFDTPVHPIHRAPPHRPILARAHFSSQAESAEKSFPSQANDLVITDSCVQRMRELHKGVDLKGEKMLRVSVEGGGCSGFQYNFTLDDNRNPDDRVFEKEGIKVVVDAVSYGFVKGATVDYVEELIRSSFMVTTNPNAEGGCSCGSSFTAK</sequence>
<dbReference type="OMA" id="INRFAYH"/>
<name>D5A983_PICSI</name>
<dbReference type="PANTHER" id="PTHR43011">
    <property type="entry name" value="IRON-SULFUR CLUSTER ASSEMBLY 2 HOMOLOG, MITOCHONDRIAL"/>
    <property type="match status" value="1"/>
</dbReference>
<evidence type="ECO:0000256" key="4">
    <source>
        <dbReference type="ARBA" id="ARBA00023004"/>
    </source>
</evidence>
<dbReference type="GO" id="GO:0016226">
    <property type="term" value="P:iron-sulfur cluster assembly"/>
    <property type="evidence" value="ECO:0007669"/>
    <property type="project" value="InterPro"/>
</dbReference>
<dbReference type="InterPro" id="IPR000361">
    <property type="entry name" value="ATAP_core_dom"/>
</dbReference>
<dbReference type="GO" id="GO:0120510">
    <property type="term" value="C:mitochondrial [4Fe-4S] assembly complex"/>
    <property type="evidence" value="ECO:0007669"/>
    <property type="project" value="UniProtKB-ARBA"/>
</dbReference>
<accession>D5A983</accession>
<evidence type="ECO:0000256" key="3">
    <source>
        <dbReference type="ARBA" id="ARBA00022723"/>
    </source>
</evidence>
<dbReference type="Pfam" id="PF01521">
    <property type="entry name" value="Fe-S_biosyn"/>
    <property type="match status" value="1"/>
</dbReference>
<evidence type="ECO:0000259" key="6">
    <source>
        <dbReference type="Pfam" id="PF01521"/>
    </source>
</evidence>
<dbReference type="NCBIfam" id="TIGR00049">
    <property type="entry name" value="iron-sulfur cluster assembly accessory protein"/>
    <property type="match status" value="1"/>
</dbReference>
<comment type="similarity">
    <text evidence="2">Belongs to the HesB/IscA family.</text>
</comment>
<dbReference type="SUPFAM" id="SSF89360">
    <property type="entry name" value="HesB-like domain"/>
    <property type="match status" value="1"/>
</dbReference>
<feature type="domain" description="Core" evidence="6">
    <location>
        <begin position="69"/>
        <end position="171"/>
    </location>
</feature>
<dbReference type="GO" id="GO:0005506">
    <property type="term" value="F:iron ion binding"/>
    <property type="evidence" value="ECO:0007669"/>
    <property type="project" value="TreeGrafter"/>
</dbReference>
<dbReference type="GO" id="GO:0051537">
    <property type="term" value="F:2 iron, 2 sulfur cluster binding"/>
    <property type="evidence" value="ECO:0007669"/>
    <property type="project" value="TreeGrafter"/>
</dbReference>
<evidence type="ECO:0000256" key="2">
    <source>
        <dbReference type="ARBA" id="ARBA00006718"/>
    </source>
</evidence>
<dbReference type="FunFam" id="2.60.300.12:FF:000006">
    <property type="entry name" value="Iron-sulfur cluster assembly 2 mitochondrial"/>
    <property type="match status" value="1"/>
</dbReference>
<evidence type="ECO:0000256" key="1">
    <source>
        <dbReference type="ARBA" id="ARBA00004173"/>
    </source>
</evidence>
<keyword evidence="5" id="KW-0496">Mitochondrion</keyword>
<dbReference type="GO" id="GO:0051539">
    <property type="term" value="F:4 iron, 4 sulfur cluster binding"/>
    <property type="evidence" value="ECO:0007669"/>
    <property type="project" value="TreeGrafter"/>
</dbReference>
<dbReference type="Gene3D" id="2.60.300.12">
    <property type="entry name" value="HesB-like domain"/>
    <property type="match status" value="1"/>
</dbReference>
<keyword evidence="3" id="KW-0479">Metal-binding</keyword>
<protein>
    <recommendedName>
        <fullName evidence="6">Core domain-containing protein</fullName>
    </recommendedName>
</protein>